<dbReference type="EMBL" id="UINC01001105">
    <property type="protein sequence ID" value="SUZ70925.1"/>
    <property type="molecule type" value="Genomic_DNA"/>
</dbReference>
<proteinExistence type="predicted"/>
<dbReference type="AlphaFoldDB" id="A0A381PV53"/>
<protein>
    <submittedName>
        <fullName evidence="1">Uncharacterized protein</fullName>
    </submittedName>
</protein>
<evidence type="ECO:0000313" key="1">
    <source>
        <dbReference type="EMBL" id="SUZ70925.1"/>
    </source>
</evidence>
<gene>
    <name evidence="1" type="ORF">METZ01_LOCUS23779</name>
</gene>
<accession>A0A381PV53</accession>
<organism evidence="1">
    <name type="scientific">marine metagenome</name>
    <dbReference type="NCBI Taxonomy" id="408172"/>
    <lineage>
        <taxon>unclassified sequences</taxon>
        <taxon>metagenomes</taxon>
        <taxon>ecological metagenomes</taxon>
    </lineage>
</organism>
<sequence>MVRRVRLTLSDGPEYLPVCTINT</sequence>
<reference evidence="1" key="1">
    <citation type="submission" date="2018-05" db="EMBL/GenBank/DDBJ databases">
        <authorList>
            <person name="Lanie J.A."/>
            <person name="Ng W.-L."/>
            <person name="Kazmierczak K.M."/>
            <person name="Andrzejewski T.M."/>
            <person name="Davidsen T.M."/>
            <person name="Wayne K.J."/>
            <person name="Tettelin H."/>
            <person name="Glass J.I."/>
            <person name="Rusch D."/>
            <person name="Podicherti R."/>
            <person name="Tsui H.-C.T."/>
            <person name="Winkler M.E."/>
        </authorList>
    </citation>
    <scope>NUCLEOTIDE SEQUENCE</scope>
</reference>
<name>A0A381PV53_9ZZZZ</name>